<keyword evidence="3" id="KW-1185">Reference proteome</keyword>
<name>A0A9X1VT58_9BURK</name>
<dbReference type="RefSeq" id="WP_243306032.1">
    <property type="nucleotide sequence ID" value="NZ_JALGBI010000001.1"/>
</dbReference>
<dbReference type="InterPro" id="IPR050378">
    <property type="entry name" value="Metallo-dep_Hydrolases_sf"/>
</dbReference>
<dbReference type="PANTHER" id="PTHR11647">
    <property type="entry name" value="HYDRANTOINASE/DIHYDROPYRIMIDINASE FAMILY MEMBER"/>
    <property type="match status" value="1"/>
</dbReference>
<dbReference type="Pfam" id="PF07969">
    <property type="entry name" value="Amidohydro_3"/>
    <property type="match status" value="1"/>
</dbReference>
<dbReference type="InterPro" id="IPR023100">
    <property type="entry name" value="D-aminoacylase_insert_dom_sf"/>
</dbReference>
<dbReference type="InterPro" id="IPR013108">
    <property type="entry name" value="Amidohydro_3"/>
</dbReference>
<dbReference type="GO" id="GO:0016811">
    <property type="term" value="F:hydrolase activity, acting on carbon-nitrogen (but not peptide) bonds, in linear amides"/>
    <property type="evidence" value="ECO:0007669"/>
    <property type="project" value="InterPro"/>
</dbReference>
<dbReference type="SUPFAM" id="SSF51338">
    <property type="entry name" value="Composite domain of metallo-dependent hydrolases"/>
    <property type="match status" value="1"/>
</dbReference>
<dbReference type="EMBL" id="JALGBI010000001">
    <property type="protein sequence ID" value="MCJ0763441.1"/>
    <property type="molecule type" value="Genomic_DNA"/>
</dbReference>
<evidence type="ECO:0000313" key="3">
    <source>
        <dbReference type="Proteomes" id="UP001139447"/>
    </source>
</evidence>
<evidence type="ECO:0000313" key="2">
    <source>
        <dbReference type="EMBL" id="MCJ0763441.1"/>
    </source>
</evidence>
<dbReference type="Gene3D" id="3.20.20.140">
    <property type="entry name" value="Metal-dependent hydrolases"/>
    <property type="match status" value="1"/>
</dbReference>
<organism evidence="2 3">
    <name type="scientific">Variovorax terrae</name>
    <dbReference type="NCBI Taxonomy" id="2923278"/>
    <lineage>
        <taxon>Bacteria</taxon>
        <taxon>Pseudomonadati</taxon>
        <taxon>Pseudomonadota</taxon>
        <taxon>Betaproteobacteria</taxon>
        <taxon>Burkholderiales</taxon>
        <taxon>Comamonadaceae</taxon>
        <taxon>Variovorax</taxon>
    </lineage>
</organism>
<proteinExistence type="predicted"/>
<dbReference type="GO" id="GO:0005829">
    <property type="term" value="C:cytosol"/>
    <property type="evidence" value="ECO:0007669"/>
    <property type="project" value="TreeGrafter"/>
</dbReference>
<dbReference type="Proteomes" id="UP001139447">
    <property type="component" value="Unassembled WGS sequence"/>
</dbReference>
<dbReference type="PANTHER" id="PTHR11647:SF1">
    <property type="entry name" value="COLLAPSIN RESPONSE MEDIATOR PROTEIN"/>
    <property type="match status" value="1"/>
</dbReference>
<protein>
    <submittedName>
        <fullName evidence="2">D-aminoacylase</fullName>
    </submittedName>
</protein>
<reference evidence="2" key="1">
    <citation type="submission" date="2022-03" db="EMBL/GenBank/DDBJ databases">
        <authorList>
            <person name="Woo C.Y."/>
        </authorList>
    </citation>
    <scope>NUCLEOTIDE SEQUENCE</scope>
    <source>
        <strain evidence="2">CYS-02</strain>
    </source>
</reference>
<dbReference type="SUPFAM" id="SSF51556">
    <property type="entry name" value="Metallo-dependent hydrolases"/>
    <property type="match status" value="1"/>
</dbReference>
<gene>
    <name evidence="2" type="ORF">MMF98_09490</name>
</gene>
<dbReference type="GO" id="GO:0016812">
    <property type="term" value="F:hydrolase activity, acting on carbon-nitrogen (but not peptide) bonds, in cyclic amides"/>
    <property type="evidence" value="ECO:0007669"/>
    <property type="project" value="TreeGrafter"/>
</dbReference>
<dbReference type="Gene3D" id="3.30.1490.130">
    <property type="entry name" value="D-aminoacylase. Domain 3"/>
    <property type="match status" value="1"/>
</dbReference>
<dbReference type="Gene3D" id="2.30.40.10">
    <property type="entry name" value="Urease, subunit C, domain 1"/>
    <property type="match status" value="1"/>
</dbReference>
<feature type="domain" description="Amidohydrolase 3" evidence="1">
    <location>
        <begin position="47"/>
        <end position="456"/>
    </location>
</feature>
<comment type="caution">
    <text evidence="2">The sequence shown here is derived from an EMBL/GenBank/DDBJ whole genome shotgun (WGS) entry which is preliminary data.</text>
</comment>
<dbReference type="InterPro" id="IPR032466">
    <property type="entry name" value="Metal_Hydrolase"/>
</dbReference>
<dbReference type="CDD" id="cd01297">
    <property type="entry name" value="D-aminoacylase"/>
    <property type="match status" value="1"/>
</dbReference>
<accession>A0A9X1VT58</accession>
<sequence length="480" mass="51410">MQFDLIIERGELIDGSGSPRTRADVGVRDGRIAAVGDLAGQPSQQRMDAGGLVVAPGFIDVHTHDDRLLLEGGDALRCKLLQGVTTVVTGNCGISLAPLQVDEPPPPLDVFGAGGHRFASFASYLDALERSRPAVNAVSLIGHSTLRVNHVADLNRPASRREIAAMREALSEALQAGAWGFSTGLYYPTASAATTEEVIDVGAPLSAGAAPIAMHLRDEGDGIVEAMQEGLHIGRALKVPVVFSHHKIVGRANHGRSAETLKLLEHAAREQSVCMDCYPYDASSTMLMPSRIRHSTEVLVTWSRPEPAAAGRSLFELARERQETPEQTAIALAPAGAVYFAMDEADVQNILSHPLTMIGSDGLGHDTHPHPRLWGTFPRVLGRYVREVKLLPLEAAVHKMTGLSALRFGLAGRGQVAEGFRADLVLFNPDEVQDRASYREPHLAPAGIEAVFVNGVLACRQGVVTNQRAGQVLRRGRPAA</sequence>
<dbReference type="AlphaFoldDB" id="A0A9X1VT58"/>
<evidence type="ECO:0000259" key="1">
    <source>
        <dbReference type="Pfam" id="PF07969"/>
    </source>
</evidence>
<dbReference type="InterPro" id="IPR011059">
    <property type="entry name" value="Metal-dep_hydrolase_composite"/>
</dbReference>